<dbReference type="Proteomes" id="UP001150538">
    <property type="component" value="Unassembled WGS sequence"/>
</dbReference>
<dbReference type="EMBL" id="JANBPU010000003">
    <property type="protein sequence ID" value="KAJ1921776.1"/>
    <property type="molecule type" value="Genomic_DNA"/>
</dbReference>
<comment type="caution">
    <text evidence="1">The sequence shown here is derived from an EMBL/GenBank/DDBJ whole genome shotgun (WGS) entry which is preliminary data.</text>
</comment>
<reference evidence="1" key="1">
    <citation type="submission" date="2022-07" db="EMBL/GenBank/DDBJ databases">
        <title>Phylogenomic reconstructions and comparative analyses of Kickxellomycotina fungi.</title>
        <authorList>
            <person name="Reynolds N.K."/>
            <person name="Stajich J.E."/>
            <person name="Barry K."/>
            <person name="Grigoriev I.V."/>
            <person name="Crous P."/>
            <person name="Smith M.E."/>
        </authorList>
    </citation>
    <scope>NUCLEOTIDE SEQUENCE</scope>
    <source>
        <strain evidence="1">NBRC 100468</strain>
    </source>
</reference>
<evidence type="ECO:0000313" key="1">
    <source>
        <dbReference type="EMBL" id="KAJ1921776.1"/>
    </source>
</evidence>
<dbReference type="InterPro" id="IPR032675">
    <property type="entry name" value="LRR_dom_sf"/>
</dbReference>
<name>A0A9W8DRK3_9FUNG</name>
<keyword evidence="2" id="KW-1185">Reference proteome</keyword>
<sequence>MKNQDKDSLPLEIREKIFYNYTNGVQSDNKLKDLGAVSNEWLALTLGHIHKKYEAYPGDFVEVVEYHRQFGMFVSQLSCFVSTLGINATKDVVQKEFQALVQILDLGWSAVQQLEIPFHHYIDIKIFMSQVRKTLPTLHSLSIRLDKAKFPELLLESKRCSISLRNVGILEPYPVRGIAEDKDEDSVECELRDALNAVKNRLYSLEFYWPCTKMMANALVLYQQSLRCLRCPIMLNTFRDGKESGTFMYLENLNITSIPIKEADDMLLLDSACFPFLSELVIQRVDMYNDLSHIPVGFFEQAFSKPWTHLKHMVLPHITDTIASAVAKSCSQLQSLTILPLSDQVMLPKGSRGNKILTNVGLQAIAGSLTSLRSFVIKSWMQCTGYQITDRVVYDPMETSDIFEWKCKLLHTLVIPSWQPKLEAGMIIIGQLPDLKAIDIGINTDIGDIDIEMEIPTHTKLESLSLLSLIRYVCPQSIAYLVQHFPNLRALRLESMQSNEALPYLQGLFPNINIECRQYLDPMDDMLFSI</sequence>
<organism evidence="1 2">
    <name type="scientific">Mycoemilia scoparia</name>
    <dbReference type="NCBI Taxonomy" id="417184"/>
    <lineage>
        <taxon>Eukaryota</taxon>
        <taxon>Fungi</taxon>
        <taxon>Fungi incertae sedis</taxon>
        <taxon>Zoopagomycota</taxon>
        <taxon>Kickxellomycotina</taxon>
        <taxon>Kickxellomycetes</taxon>
        <taxon>Kickxellales</taxon>
        <taxon>Kickxellaceae</taxon>
        <taxon>Mycoemilia</taxon>
    </lineage>
</organism>
<dbReference type="AlphaFoldDB" id="A0A9W8DRK3"/>
<dbReference type="SUPFAM" id="SSF52047">
    <property type="entry name" value="RNI-like"/>
    <property type="match status" value="1"/>
</dbReference>
<proteinExistence type="predicted"/>
<accession>A0A9W8DRK3</accession>
<dbReference type="Gene3D" id="3.80.10.10">
    <property type="entry name" value="Ribonuclease Inhibitor"/>
    <property type="match status" value="1"/>
</dbReference>
<gene>
    <name evidence="1" type="ORF">H4219_000509</name>
</gene>
<protein>
    <submittedName>
        <fullName evidence="1">Uncharacterized protein</fullName>
    </submittedName>
</protein>
<evidence type="ECO:0000313" key="2">
    <source>
        <dbReference type="Proteomes" id="UP001150538"/>
    </source>
</evidence>